<feature type="domain" description="Mycothiol-dependent maleylpyruvate isomerase metal-binding" evidence="1">
    <location>
        <begin position="14"/>
        <end position="154"/>
    </location>
</feature>
<dbReference type="Proteomes" id="UP000277094">
    <property type="component" value="Unassembled WGS sequence"/>
</dbReference>
<dbReference type="SUPFAM" id="SSF109854">
    <property type="entry name" value="DinB/YfiT-like putative metalloenzymes"/>
    <property type="match status" value="1"/>
</dbReference>
<dbReference type="OrthoDB" id="154293at2"/>
<dbReference type="InterPro" id="IPR017517">
    <property type="entry name" value="Maleyloyr_isom"/>
</dbReference>
<gene>
    <name evidence="2" type="ORF">EFL95_17195</name>
</gene>
<dbReference type="NCBIfam" id="TIGR03083">
    <property type="entry name" value="maleylpyruvate isomerase family mycothiol-dependent enzyme"/>
    <property type="match status" value="1"/>
</dbReference>
<dbReference type="InterPro" id="IPR024344">
    <property type="entry name" value="MDMPI_metal-binding"/>
</dbReference>
<dbReference type="AlphaFoldDB" id="A0A3N0DQW2"/>
<evidence type="ECO:0000259" key="1">
    <source>
        <dbReference type="Pfam" id="PF11716"/>
    </source>
</evidence>
<comment type="caution">
    <text evidence="2">The sequence shown here is derived from an EMBL/GenBank/DDBJ whole genome shotgun (WGS) entry which is preliminary data.</text>
</comment>
<dbReference type="Gene3D" id="1.20.120.450">
    <property type="entry name" value="dinb family like domain"/>
    <property type="match status" value="1"/>
</dbReference>
<accession>A0A3N0DQW2</accession>
<dbReference type="InterPro" id="IPR034660">
    <property type="entry name" value="DinB/YfiT-like"/>
</dbReference>
<dbReference type="GO" id="GO:0046872">
    <property type="term" value="F:metal ion binding"/>
    <property type="evidence" value="ECO:0007669"/>
    <property type="project" value="InterPro"/>
</dbReference>
<name>A0A3N0DQW2_9ACTN</name>
<keyword evidence="2" id="KW-0413">Isomerase</keyword>
<organism evidence="2 3">
    <name type="scientific">Nocardioides marmorisolisilvae</name>
    <dbReference type="NCBI Taxonomy" id="1542737"/>
    <lineage>
        <taxon>Bacteria</taxon>
        <taxon>Bacillati</taxon>
        <taxon>Actinomycetota</taxon>
        <taxon>Actinomycetes</taxon>
        <taxon>Propionibacteriales</taxon>
        <taxon>Nocardioidaceae</taxon>
        <taxon>Nocardioides</taxon>
    </lineage>
</organism>
<evidence type="ECO:0000313" key="2">
    <source>
        <dbReference type="EMBL" id="RNL77733.1"/>
    </source>
</evidence>
<reference evidence="2 3" key="1">
    <citation type="submission" date="2018-11" db="EMBL/GenBank/DDBJ databases">
        <authorList>
            <person name="Li F."/>
        </authorList>
    </citation>
    <scope>NUCLEOTIDE SEQUENCE [LARGE SCALE GENOMIC DNA]</scope>
    <source>
        <strain evidence="2 3">KIS18-7</strain>
    </source>
</reference>
<proteinExistence type="predicted"/>
<protein>
    <submittedName>
        <fullName evidence="2">Maleylpyruvate isomerase family mycothiol-dependent enzyme</fullName>
    </submittedName>
</protein>
<dbReference type="RefSeq" id="WP_123235319.1">
    <property type="nucleotide sequence ID" value="NZ_RJSG01000003.1"/>
</dbReference>
<dbReference type="Pfam" id="PF11716">
    <property type="entry name" value="MDMPI_N"/>
    <property type="match status" value="1"/>
</dbReference>
<dbReference type="GO" id="GO:0016853">
    <property type="term" value="F:isomerase activity"/>
    <property type="evidence" value="ECO:0007669"/>
    <property type="project" value="UniProtKB-KW"/>
</dbReference>
<evidence type="ECO:0000313" key="3">
    <source>
        <dbReference type="Proteomes" id="UP000277094"/>
    </source>
</evidence>
<keyword evidence="3" id="KW-1185">Reference proteome</keyword>
<dbReference type="EMBL" id="RJSG01000003">
    <property type="protein sequence ID" value="RNL77733.1"/>
    <property type="molecule type" value="Genomic_DNA"/>
</dbReference>
<keyword evidence="2" id="KW-0670">Pyruvate</keyword>
<sequence length="271" mass="28553">MSDAPQLAGLVEVWRTAVADFVTLAREIPEDQWDVPTDLEGWSVKDNVAHTAHLESVLAGGPEETIPVAEAPHIRDLSGFYTEQGVLARRDRDMASLADEIEQAAAARIAELEANPPTDGAAAPPRTPGGVPWNTVTLLSNRPLDVWMHSQDIRRAIGRPGGYDGTPAAHVISKFGGALAMVLGKRVAPPVGTSVRIEVPEAGQSWTAQIGEDGRAAFVDAVQAPTVAITLSPEDFVVLSGGRRGVDATTPSYAGDAELGRAVLSNFSVTP</sequence>